<dbReference type="Pfam" id="PF03023">
    <property type="entry name" value="MurJ"/>
    <property type="match status" value="1"/>
</dbReference>
<dbReference type="InterPro" id="IPR004268">
    <property type="entry name" value="MurJ"/>
</dbReference>
<dbReference type="EMBL" id="JBHSGL010000005">
    <property type="protein sequence ID" value="MFC4712841.1"/>
    <property type="molecule type" value="Genomic_DNA"/>
</dbReference>
<keyword evidence="5 8" id="KW-0573">Peptidoglycan synthesis</keyword>
<feature type="transmembrane region" description="Helical" evidence="8">
    <location>
        <begin position="322"/>
        <end position="342"/>
    </location>
</feature>
<evidence type="ECO:0000313" key="11">
    <source>
        <dbReference type="Proteomes" id="UP001595932"/>
    </source>
</evidence>
<proteinExistence type="inferred from homology"/>
<keyword evidence="3 8" id="KW-0812">Transmembrane</keyword>
<feature type="transmembrane region" description="Helical" evidence="8">
    <location>
        <begin position="462"/>
        <end position="483"/>
    </location>
</feature>
<feature type="transmembrane region" description="Helical" evidence="8">
    <location>
        <begin position="26"/>
        <end position="53"/>
    </location>
</feature>
<evidence type="ECO:0000256" key="2">
    <source>
        <dbReference type="ARBA" id="ARBA00022475"/>
    </source>
</evidence>
<comment type="pathway">
    <text evidence="8">Cell wall biogenesis; peptidoglycan biosynthesis.</text>
</comment>
<dbReference type="NCBIfam" id="TIGR01695">
    <property type="entry name" value="murJ_mviN"/>
    <property type="match status" value="1"/>
</dbReference>
<dbReference type="PANTHER" id="PTHR47019:SF1">
    <property type="entry name" value="LIPID II FLIPPASE MURJ"/>
    <property type="match status" value="1"/>
</dbReference>
<organism evidence="10 11">
    <name type="scientific">Planococcus dechangensis</name>
    <dbReference type="NCBI Taxonomy" id="1176255"/>
    <lineage>
        <taxon>Bacteria</taxon>
        <taxon>Bacillati</taxon>
        <taxon>Bacillota</taxon>
        <taxon>Bacilli</taxon>
        <taxon>Bacillales</taxon>
        <taxon>Caryophanaceae</taxon>
        <taxon>Planococcus</taxon>
    </lineage>
</organism>
<feature type="transmembrane region" description="Helical" evidence="8">
    <location>
        <begin position="280"/>
        <end position="301"/>
    </location>
</feature>
<feature type="transmembrane region" description="Helical" evidence="8">
    <location>
        <begin position="400"/>
        <end position="418"/>
    </location>
</feature>
<evidence type="ECO:0000256" key="5">
    <source>
        <dbReference type="ARBA" id="ARBA00022984"/>
    </source>
</evidence>
<dbReference type="Proteomes" id="UP001595932">
    <property type="component" value="Unassembled WGS sequence"/>
</dbReference>
<dbReference type="CDD" id="cd13123">
    <property type="entry name" value="MATE_MurJ_like"/>
    <property type="match status" value="1"/>
</dbReference>
<evidence type="ECO:0000313" key="10">
    <source>
        <dbReference type="EMBL" id="MFC4712841.1"/>
    </source>
</evidence>
<keyword evidence="6 8" id="KW-1133">Transmembrane helix</keyword>
<keyword evidence="7 8" id="KW-0472">Membrane</keyword>
<accession>A0ABV9MCJ6</accession>
<feature type="transmembrane region" description="Helical" evidence="8">
    <location>
        <begin position="489"/>
        <end position="515"/>
    </location>
</feature>
<keyword evidence="2 8" id="KW-1003">Cell membrane</keyword>
<dbReference type="PRINTS" id="PR01806">
    <property type="entry name" value="VIRFACTRMVIN"/>
</dbReference>
<protein>
    <recommendedName>
        <fullName evidence="8">Probable lipid II flippase MurJ</fullName>
    </recommendedName>
</protein>
<evidence type="ECO:0000256" key="7">
    <source>
        <dbReference type="ARBA" id="ARBA00023136"/>
    </source>
</evidence>
<reference evidence="11" key="1">
    <citation type="journal article" date="2019" name="Int. J. Syst. Evol. Microbiol.">
        <title>The Global Catalogue of Microorganisms (GCM) 10K type strain sequencing project: providing services to taxonomists for standard genome sequencing and annotation.</title>
        <authorList>
            <consortium name="The Broad Institute Genomics Platform"/>
            <consortium name="The Broad Institute Genome Sequencing Center for Infectious Disease"/>
            <person name="Wu L."/>
            <person name="Ma J."/>
        </authorList>
    </citation>
    <scope>NUCLEOTIDE SEQUENCE [LARGE SCALE GENOMIC DNA]</scope>
    <source>
        <strain evidence="11">CGMCC 1.12151</strain>
    </source>
</reference>
<feature type="transmembrane region" description="Helical" evidence="8">
    <location>
        <begin position="199"/>
        <end position="221"/>
    </location>
</feature>
<name>A0ABV9MCJ6_9BACL</name>
<comment type="function">
    <text evidence="8 9">Involved in peptidoglycan biosynthesis. Transports lipid-linked peptidoglycan precursors from the inner to the outer leaflet of the cytoplasmic membrane.</text>
</comment>
<sequence length="525" mass="57936">MDNRTLGAVPASRINLKEVDNMEKTVISIMFIVIITKVMGFSRDIFLAYFYGADGLTDAYLISTSISTVIFAFVGMGIAASYIPVYTKIFNERGREPAEKFTVNVTNAVMLLTTVLILIIMCFTTPIVKLFAFGFEGETLRIAVIFTRIISVTLYFTALIYIFTSYLEVKNRFLTTELSGLPLNIILITTIAISSWLGLYVLAIGTVIAVIVQFLSMIPAIKRSGYRHSLILNFKDQDLKQMVFLAIPVIIGVSADQINVLVDRTIASQIIEGGISALTYAHRLVFFVQAIFVLVIVKVMFPKISKLAARKEISELKSVVGKVITTVSLIVIPAAVGMMIFSRQITELLFGRGEFEEYEIEMTTGLMFFYALGLLGFGLREVLTKVFYSLEDSRTPMINAFGAMFLNVSLNLVLTRIIGLNGLALATSIAAIVSTMLLYISLIRKIGSLDSRRLMFDLAKGLLAALIMGVAAKAVFTLSLSAMGDLPALFIGVLTGFLVYTGMLWILQLSDIAYYKARLMGLARR</sequence>
<dbReference type="PANTHER" id="PTHR47019">
    <property type="entry name" value="LIPID II FLIPPASE MURJ"/>
    <property type="match status" value="1"/>
</dbReference>
<evidence type="ECO:0000256" key="4">
    <source>
        <dbReference type="ARBA" id="ARBA00022960"/>
    </source>
</evidence>
<gene>
    <name evidence="8 10" type="primary">murJ</name>
    <name evidence="10" type="ORF">ACFO5U_08225</name>
</gene>
<keyword evidence="4 8" id="KW-0133">Cell shape</keyword>
<comment type="subcellular location">
    <subcellularLocation>
        <location evidence="1 8">Cell membrane</location>
        <topology evidence="1 8">Multi-pass membrane protein</topology>
    </subcellularLocation>
</comment>
<dbReference type="PIRSF" id="PIRSF002869">
    <property type="entry name" value="MviN"/>
    <property type="match status" value="1"/>
</dbReference>
<feature type="transmembrane region" description="Helical" evidence="8">
    <location>
        <begin position="140"/>
        <end position="162"/>
    </location>
</feature>
<feature type="transmembrane region" description="Helical" evidence="8">
    <location>
        <begin position="174"/>
        <end position="193"/>
    </location>
</feature>
<evidence type="ECO:0000256" key="9">
    <source>
        <dbReference type="PIRNR" id="PIRNR002869"/>
    </source>
</evidence>
<feature type="transmembrane region" description="Helical" evidence="8">
    <location>
        <begin position="59"/>
        <end position="85"/>
    </location>
</feature>
<dbReference type="HAMAP" id="MF_02078">
    <property type="entry name" value="MurJ_MviN"/>
    <property type="match status" value="1"/>
</dbReference>
<evidence type="ECO:0000256" key="8">
    <source>
        <dbReference type="HAMAP-Rule" id="MF_02078"/>
    </source>
</evidence>
<feature type="transmembrane region" description="Helical" evidence="8">
    <location>
        <begin position="242"/>
        <end position="260"/>
    </location>
</feature>
<keyword evidence="8 9" id="KW-0961">Cell wall biogenesis/degradation</keyword>
<feature type="transmembrane region" description="Helical" evidence="8">
    <location>
        <begin position="105"/>
        <end position="128"/>
    </location>
</feature>
<comment type="caution">
    <text evidence="10">The sequence shown here is derived from an EMBL/GenBank/DDBJ whole genome shotgun (WGS) entry which is preliminary data.</text>
</comment>
<keyword evidence="11" id="KW-1185">Reference proteome</keyword>
<feature type="transmembrane region" description="Helical" evidence="8">
    <location>
        <begin position="424"/>
        <end position="442"/>
    </location>
</feature>
<evidence type="ECO:0000256" key="1">
    <source>
        <dbReference type="ARBA" id="ARBA00004651"/>
    </source>
</evidence>
<feature type="transmembrane region" description="Helical" evidence="8">
    <location>
        <begin position="362"/>
        <end position="379"/>
    </location>
</feature>
<dbReference type="InterPro" id="IPR051050">
    <property type="entry name" value="Lipid_II_flippase_MurJ/MviN"/>
</dbReference>
<keyword evidence="8 9" id="KW-0813">Transport</keyword>
<comment type="similarity">
    <text evidence="8 9">Belongs to the MurJ/MviN family.</text>
</comment>
<evidence type="ECO:0000256" key="3">
    <source>
        <dbReference type="ARBA" id="ARBA00022692"/>
    </source>
</evidence>
<evidence type="ECO:0000256" key="6">
    <source>
        <dbReference type="ARBA" id="ARBA00022989"/>
    </source>
</evidence>